<evidence type="ECO:0000259" key="2">
    <source>
        <dbReference type="Pfam" id="PF12697"/>
    </source>
</evidence>
<proteinExistence type="inferred from homology"/>
<comment type="similarity">
    <text evidence="1">Belongs to the AB hydrolase superfamily. FUS2 hydrolase family.</text>
</comment>
<protein>
    <recommendedName>
        <fullName evidence="2">AB hydrolase-1 domain-containing protein</fullName>
    </recommendedName>
</protein>
<dbReference type="InterPro" id="IPR000073">
    <property type="entry name" value="AB_hydrolase_1"/>
</dbReference>
<gene>
    <name evidence="3" type="ORF">CJP73_13785</name>
</gene>
<dbReference type="PANTHER" id="PTHR22946">
    <property type="entry name" value="DIENELACTONE HYDROLASE DOMAIN-CONTAINING PROTEIN-RELATED"/>
    <property type="match status" value="1"/>
</dbReference>
<organism evidence="3 4">
    <name type="scientific">Neopusillimonas maritima</name>
    <dbReference type="NCBI Taxonomy" id="2026239"/>
    <lineage>
        <taxon>Bacteria</taxon>
        <taxon>Pseudomonadati</taxon>
        <taxon>Pseudomonadota</taxon>
        <taxon>Betaproteobacteria</taxon>
        <taxon>Burkholderiales</taxon>
        <taxon>Alcaligenaceae</taxon>
        <taxon>Neopusillimonas</taxon>
    </lineage>
</organism>
<dbReference type="InterPro" id="IPR029058">
    <property type="entry name" value="AB_hydrolase_fold"/>
</dbReference>
<sequence>MFNNFMALRTAKHISISSERTQPIMLQLGFNDPQFEVWAQRALMNIAEGGCELGEVLSQAPRIPAGNTNTWYREWCALANRLYEQAGECRNKGHLISARQLYQRAATYYRTSYPLLFGTPTDPRVLEAYRNEARAFHCAAQLFSPPIEAQTIPFENTTLPGYFYSGGHGKRPLLICTNGYDDTLHTMHYAHAVAAQRRGYHVLTFDGPGQGAPLIEHSLTLRPDWENVVGAVLDHILARPDINPNKVALAGWSFGGFLAPRAAAGEPRIKALIADPGQWDMLAAIAGMLKRMGAEDLVAALPNLPEEANAPIMQAVEHNPALKWTLVQRGFWVHGVNSFTEYVKALAEFTVSDRVHQIQCPVFITQAENDPIAGAADVLFNAIEAPKTSRRFAAQEGAGDHCEAMARSVYHQHAYDWLDTVFKN</sequence>
<dbReference type="SUPFAM" id="SSF53474">
    <property type="entry name" value="alpha/beta-Hydrolases"/>
    <property type="match status" value="1"/>
</dbReference>
<dbReference type="Proteomes" id="UP000266206">
    <property type="component" value="Unassembled WGS sequence"/>
</dbReference>
<accession>A0A3A1YPS3</accession>
<evidence type="ECO:0000313" key="4">
    <source>
        <dbReference type="Proteomes" id="UP000266206"/>
    </source>
</evidence>
<feature type="domain" description="AB hydrolase-1" evidence="2">
    <location>
        <begin position="193"/>
        <end position="399"/>
    </location>
</feature>
<dbReference type="Pfam" id="PF12697">
    <property type="entry name" value="Abhydrolase_6"/>
    <property type="match status" value="1"/>
</dbReference>
<evidence type="ECO:0000313" key="3">
    <source>
        <dbReference type="EMBL" id="RIY39496.1"/>
    </source>
</evidence>
<reference evidence="3 4" key="1">
    <citation type="submission" date="2017-08" db="EMBL/GenBank/DDBJ databases">
        <title>Pusillimonas indicus sp. nov., a member of the family Alcaligenaceae isolated from surface seawater.</title>
        <authorList>
            <person name="Li J."/>
        </authorList>
    </citation>
    <scope>NUCLEOTIDE SEQUENCE [LARGE SCALE GENOMIC DNA]</scope>
    <source>
        <strain evidence="3 4">L52-1-41</strain>
    </source>
</reference>
<comment type="caution">
    <text evidence="3">The sequence shown here is derived from an EMBL/GenBank/DDBJ whole genome shotgun (WGS) entry which is preliminary data.</text>
</comment>
<dbReference type="PANTHER" id="PTHR22946:SF12">
    <property type="entry name" value="CONIDIAL PIGMENT BIOSYNTHESIS PROTEIN AYG1 (AFU_ORTHOLOGUE AFUA_2G17550)"/>
    <property type="match status" value="1"/>
</dbReference>
<dbReference type="Gene3D" id="3.40.50.1820">
    <property type="entry name" value="alpha/beta hydrolase"/>
    <property type="match status" value="1"/>
</dbReference>
<dbReference type="Gene3D" id="1.20.1440.110">
    <property type="entry name" value="acylaminoacyl peptidase"/>
    <property type="match status" value="1"/>
</dbReference>
<dbReference type="EMBL" id="NQYH01000015">
    <property type="protein sequence ID" value="RIY39496.1"/>
    <property type="molecule type" value="Genomic_DNA"/>
</dbReference>
<dbReference type="InterPro" id="IPR050261">
    <property type="entry name" value="FrsA_esterase"/>
</dbReference>
<evidence type="ECO:0000256" key="1">
    <source>
        <dbReference type="ARBA" id="ARBA00038115"/>
    </source>
</evidence>
<name>A0A3A1YPS3_9BURK</name>
<dbReference type="AlphaFoldDB" id="A0A3A1YPS3"/>